<dbReference type="SUPFAM" id="SSF53597">
    <property type="entry name" value="Dihydrofolate reductase-like"/>
    <property type="match status" value="1"/>
</dbReference>
<dbReference type="Pfam" id="PF00186">
    <property type="entry name" value="DHFR_1"/>
    <property type="match status" value="1"/>
</dbReference>
<dbReference type="InterPro" id="IPR024072">
    <property type="entry name" value="DHFR-like_dom_sf"/>
</dbReference>
<dbReference type="GO" id="GO:0050661">
    <property type="term" value="F:NADP binding"/>
    <property type="evidence" value="ECO:0007669"/>
    <property type="project" value="InterPro"/>
</dbReference>
<evidence type="ECO:0000256" key="1">
    <source>
        <dbReference type="ARBA" id="ARBA00004903"/>
    </source>
</evidence>
<evidence type="ECO:0000256" key="4">
    <source>
        <dbReference type="ARBA" id="ARBA00022563"/>
    </source>
</evidence>
<evidence type="ECO:0000313" key="10">
    <source>
        <dbReference type="EMBL" id="AEH59663.1"/>
    </source>
</evidence>
<dbReference type="EMBL" id="HQ386844">
    <property type="protein sequence ID" value="AEH59663.1"/>
    <property type="molecule type" value="Genomic_DNA"/>
</dbReference>
<dbReference type="UniPathway" id="UPA00077">
    <property type="reaction ID" value="UER00158"/>
</dbReference>
<feature type="domain" description="DHFR" evidence="9">
    <location>
        <begin position="4"/>
        <end position="179"/>
    </location>
</feature>
<accession>K4EK33</accession>
<evidence type="ECO:0000256" key="6">
    <source>
        <dbReference type="ARBA" id="ARBA00023002"/>
    </source>
</evidence>
<evidence type="ECO:0000256" key="3">
    <source>
        <dbReference type="ARBA" id="ARBA00012856"/>
    </source>
</evidence>
<evidence type="ECO:0000256" key="8">
    <source>
        <dbReference type="RuleBase" id="RU004474"/>
    </source>
</evidence>
<reference evidence="10" key="1">
    <citation type="submission" date="2010-10" db="EMBL/GenBank/DDBJ databases">
        <title>The ISCR1 element genetic structures with three novel DHFR superfamily and IS630 inserted between the ISCR1 and blaPER-1 in aquatic environment isolates in Shandong, China.</title>
        <authorList>
            <person name="Xia R."/>
            <person name="Guo X."/>
            <person name="Xu H."/>
        </authorList>
    </citation>
    <scope>NUCLEOTIDE SEQUENCE</scope>
    <source>
        <strain evidence="10">LTe9</strain>
    </source>
</reference>
<comment type="function">
    <text evidence="7">Key enzyme in folate metabolism. Catalyzes an essential reaction for de novo glycine and purine synthesis, and for DNA precursor synthesis.</text>
</comment>
<dbReference type="PRINTS" id="PR00070">
    <property type="entry name" value="DHFR"/>
</dbReference>
<dbReference type="PROSITE" id="PS00075">
    <property type="entry name" value="DHFR_1"/>
    <property type="match status" value="1"/>
</dbReference>
<dbReference type="GO" id="GO:0046655">
    <property type="term" value="P:folic acid metabolic process"/>
    <property type="evidence" value="ECO:0007669"/>
    <property type="project" value="TreeGrafter"/>
</dbReference>
<dbReference type="InterPro" id="IPR001796">
    <property type="entry name" value="DHFR_dom"/>
</dbReference>
<comment type="pathway">
    <text evidence="1">Cofactor biosynthesis; tetrahydrofolate biosynthesis; 5,6,7,8-tetrahydrofolate from 7,8-dihydrofolate: step 1/1.</text>
</comment>
<evidence type="ECO:0000256" key="2">
    <source>
        <dbReference type="ARBA" id="ARBA00009539"/>
    </source>
</evidence>
<dbReference type="SMR" id="K4EK33"/>
<gene>
    <name evidence="10" type="primary">dfrA43</name>
</gene>
<dbReference type="InterPro" id="IPR017925">
    <property type="entry name" value="DHFR_CS"/>
</dbReference>
<dbReference type="PANTHER" id="PTHR48069:SF3">
    <property type="entry name" value="DIHYDROFOLATE REDUCTASE"/>
    <property type="match status" value="1"/>
</dbReference>
<organism evidence="10">
    <name type="scientific">Proteus penneri</name>
    <dbReference type="NCBI Taxonomy" id="102862"/>
    <lineage>
        <taxon>Bacteria</taxon>
        <taxon>Pseudomonadati</taxon>
        <taxon>Pseudomonadota</taxon>
        <taxon>Gammaproteobacteria</taxon>
        <taxon>Enterobacterales</taxon>
        <taxon>Morganellaceae</taxon>
        <taxon>Proteus</taxon>
    </lineage>
</organism>
<dbReference type="GO" id="GO:0006730">
    <property type="term" value="P:one-carbon metabolic process"/>
    <property type="evidence" value="ECO:0007669"/>
    <property type="project" value="UniProtKB-KW"/>
</dbReference>
<dbReference type="AlphaFoldDB" id="K4EK33"/>
<dbReference type="GO" id="GO:0004146">
    <property type="term" value="F:dihydrofolate reductase activity"/>
    <property type="evidence" value="ECO:0007669"/>
    <property type="project" value="UniProtKB-EC"/>
</dbReference>
<dbReference type="PANTHER" id="PTHR48069">
    <property type="entry name" value="DIHYDROFOLATE REDUCTASE"/>
    <property type="match status" value="1"/>
</dbReference>
<dbReference type="InterPro" id="IPR012259">
    <property type="entry name" value="DHFR"/>
</dbReference>
<dbReference type="RefSeq" id="WP_188331861.1">
    <property type="nucleotide sequence ID" value="NG_070721.1"/>
</dbReference>
<evidence type="ECO:0000259" key="9">
    <source>
        <dbReference type="PROSITE" id="PS51330"/>
    </source>
</evidence>
<dbReference type="GO" id="GO:0046654">
    <property type="term" value="P:tetrahydrofolate biosynthetic process"/>
    <property type="evidence" value="ECO:0007669"/>
    <property type="project" value="UniProtKB-UniPathway"/>
</dbReference>
<protein>
    <recommendedName>
        <fullName evidence="3">dihydrofolate reductase</fullName>
        <ecNumber evidence="3">1.5.1.3</ecNumber>
    </recommendedName>
</protein>
<dbReference type="Gene3D" id="3.40.430.10">
    <property type="entry name" value="Dihydrofolate Reductase, subunit A"/>
    <property type="match status" value="1"/>
</dbReference>
<evidence type="ECO:0000256" key="7">
    <source>
        <dbReference type="ARBA" id="ARBA00025067"/>
    </source>
</evidence>
<dbReference type="CARD" id="ARO:3005345">
    <property type="molecule name" value="DfrA43_TMP"/>
    <property type="mechanism identifier" value="ARO:0001002"/>
    <property type="mechanism name" value="antibiotic target replacement"/>
</dbReference>
<keyword evidence="6" id="KW-0560">Oxidoreductase</keyword>
<name>K4EK33_9GAMM</name>
<evidence type="ECO:0000256" key="5">
    <source>
        <dbReference type="ARBA" id="ARBA00022857"/>
    </source>
</evidence>
<comment type="similarity">
    <text evidence="2 8">Belongs to the dihydrofolate reductase family.</text>
</comment>
<dbReference type="PROSITE" id="PS51330">
    <property type="entry name" value="DHFR_2"/>
    <property type="match status" value="1"/>
</dbReference>
<keyword evidence="4" id="KW-0554">One-carbon metabolism</keyword>
<dbReference type="GO" id="GO:0046452">
    <property type="term" value="P:dihydrofolate metabolic process"/>
    <property type="evidence" value="ECO:0007669"/>
    <property type="project" value="TreeGrafter"/>
</dbReference>
<proteinExistence type="inferred from homology"/>
<dbReference type="EC" id="1.5.1.3" evidence="3"/>
<dbReference type="CDD" id="cd00209">
    <property type="entry name" value="DHFR"/>
    <property type="match status" value="1"/>
</dbReference>
<keyword evidence="5" id="KW-0521">NADP</keyword>
<sequence length="195" mass="22173">MHMKMNIIVAMHEASRGIGINGELPWRIPEDMAHFARVTQKSVVIMGRKTWYSIPPKFRPLKNRLNIVLSRDPETRASIVSNTPGCMAFASLELCLQYLRQLHPSTIVFAIGGSSLYKEILAMQMLCERIYMTLVSGGPKTHSFDTFFPEIDETVYSKRICGGSGEHDDWKYKFVIYERPTSESVQSIETISQGH</sequence>